<keyword evidence="2" id="KW-1185">Reference proteome</keyword>
<sequence>MHSVLPPSAAATTSNLNERVSAILGKCRQLRHLQQLQAFLIAACLSHTHFFTFNLLRFCVLSLADLCYARSIFDGSRSPNVYLYTAMITAYASDPSHFPSALRLFRLVTRSGSPMPNHFMYPHVLKACDGAFATGSVHAQVMKCGLG</sequence>
<evidence type="ECO:0000313" key="2">
    <source>
        <dbReference type="Proteomes" id="UP001057402"/>
    </source>
</evidence>
<dbReference type="EMBL" id="CM042880">
    <property type="protein sequence ID" value="KAI4387936.1"/>
    <property type="molecule type" value="Genomic_DNA"/>
</dbReference>
<dbReference type="Proteomes" id="UP001057402">
    <property type="component" value="Chromosome 1"/>
</dbReference>
<comment type="caution">
    <text evidence="1">The sequence shown here is derived from an EMBL/GenBank/DDBJ whole genome shotgun (WGS) entry which is preliminary data.</text>
</comment>
<evidence type="ECO:0000313" key="1">
    <source>
        <dbReference type="EMBL" id="KAI4387936.1"/>
    </source>
</evidence>
<organism evidence="1 2">
    <name type="scientific">Melastoma candidum</name>
    <dbReference type="NCBI Taxonomy" id="119954"/>
    <lineage>
        <taxon>Eukaryota</taxon>
        <taxon>Viridiplantae</taxon>
        <taxon>Streptophyta</taxon>
        <taxon>Embryophyta</taxon>
        <taxon>Tracheophyta</taxon>
        <taxon>Spermatophyta</taxon>
        <taxon>Magnoliopsida</taxon>
        <taxon>eudicotyledons</taxon>
        <taxon>Gunneridae</taxon>
        <taxon>Pentapetalae</taxon>
        <taxon>rosids</taxon>
        <taxon>malvids</taxon>
        <taxon>Myrtales</taxon>
        <taxon>Melastomataceae</taxon>
        <taxon>Melastomatoideae</taxon>
        <taxon>Melastomateae</taxon>
        <taxon>Melastoma</taxon>
    </lineage>
</organism>
<gene>
    <name evidence="1" type="ORF">MLD38_000319</name>
</gene>
<reference evidence="2" key="1">
    <citation type="journal article" date="2023" name="Front. Plant Sci.">
        <title>Chromosomal-level genome assembly of Melastoma candidum provides insights into trichome evolution.</title>
        <authorList>
            <person name="Zhong Y."/>
            <person name="Wu W."/>
            <person name="Sun C."/>
            <person name="Zou P."/>
            <person name="Liu Y."/>
            <person name="Dai S."/>
            <person name="Zhou R."/>
        </authorList>
    </citation>
    <scope>NUCLEOTIDE SEQUENCE [LARGE SCALE GENOMIC DNA]</scope>
</reference>
<accession>A0ACB9SCZ0</accession>
<protein>
    <submittedName>
        <fullName evidence="1">Uncharacterized protein</fullName>
    </submittedName>
</protein>
<proteinExistence type="predicted"/>
<name>A0ACB9SCZ0_9MYRT</name>